<proteinExistence type="predicted"/>
<name>R7UVU8_CAPTE</name>
<dbReference type="SUPFAM" id="SSF49785">
    <property type="entry name" value="Galactose-binding domain-like"/>
    <property type="match status" value="1"/>
</dbReference>
<keyword evidence="6" id="KW-1185">Reference proteome</keyword>
<dbReference type="InterPro" id="IPR036116">
    <property type="entry name" value="FN3_sf"/>
</dbReference>
<gene>
    <name evidence="4" type="ORF">CAPTEDRAFT_204127</name>
</gene>
<dbReference type="Proteomes" id="UP000014760">
    <property type="component" value="Unassembled WGS sequence"/>
</dbReference>
<dbReference type="Pfam" id="PF22633">
    <property type="entry name" value="F5_F8_type_C_2"/>
    <property type="match status" value="1"/>
</dbReference>
<dbReference type="Gene3D" id="2.60.40.10">
    <property type="entry name" value="Immunoglobulins"/>
    <property type="match status" value="1"/>
</dbReference>
<dbReference type="EnsemblMetazoa" id="CapteT204127">
    <property type="protein sequence ID" value="CapteP204127"/>
    <property type="gene ID" value="CapteG204127"/>
</dbReference>
<evidence type="ECO:0000313" key="5">
    <source>
        <dbReference type="EnsemblMetazoa" id="CapteP204127"/>
    </source>
</evidence>
<sequence length="371" mass="41742">MPWKPIRQYYRLNTTVGEKAWFYVDLEEVHEIYNVTMYNTFNPGASWRMQEFAIGVGNTSDVTEHTECAYHETPVPPGGHVTLDCPAVGRFVSVARHKGLQTWYMTICEFVVIGRSMARIACKRGSFGVNCIGKCSGCRDDECSAVDGRCSDGCRLLFTGEFCREERTPTLKGSFPSVNRNNESAMSITWTQDPAIPDNHAQYYGYTVAYAVSYGDMILGPSIAHDPSTETRSVVVLDVFPCMEYDVQVRPYRKVYGVKQYGWSSETVHVRLSSEIEIKATAKWKMIAMLVGCVSGAIVLIQFIVIIVLVLRQRKAKATETDPTLPSRSDEPNPSMHCGKQSGDTLIERNYEMLEGHRQNDASNDIYQEIE</sequence>
<keyword evidence="2" id="KW-0472">Membrane</keyword>
<dbReference type="InterPro" id="IPR008979">
    <property type="entry name" value="Galactose-bd-like_sf"/>
</dbReference>
<evidence type="ECO:0000256" key="1">
    <source>
        <dbReference type="SAM" id="MobiDB-lite"/>
    </source>
</evidence>
<dbReference type="OrthoDB" id="6102375at2759"/>
<evidence type="ECO:0000259" key="3">
    <source>
        <dbReference type="PROSITE" id="PS50853"/>
    </source>
</evidence>
<reference evidence="5" key="3">
    <citation type="submission" date="2015-06" db="UniProtKB">
        <authorList>
            <consortium name="EnsemblMetazoa"/>
        </authorList>
    </citation>
    <scope>IDENTIFICATION</scope>
</reference>
<accession>R7UVU8</accession>
<evidence type="ECO:0000313" key="6">
    <source>
        <dbReference type="Proteomes" id="UP000014760"/>
    </source>
</evidence>
<dbReference type="PANTHER" id="PTHR45713:SF6">
    <property type="entry name" value="F5_8 TYPE C DOMAIN-CONTAINING PROTEIN"/>
    <property type="match status" value="1"/>
</dbReference>
<evidence type="ECO:0000313" key="4">
    <source>
        <dbReference type="EMBL" id="ELU07511.1"/>
    </source>
</evidence>
<protein>
    <recommendedName>
        <fullName evidence="3">Fibronectin type-III domain-containing protein</fullName>
    </recommendedName>
</protein>
<dbReference type="PANTHER" id="PTHR45713">
    <property type="entry name" value="FTP DOMAIN-CONTAINING PROTEIN"/>
    <property type="match status" value="1"/>
</dbReference>
<feature type="region of interest" description="Disordered" evidence="1">
    <location>
        <begin position="319"/>
        <end position="342"/>
    </location>
</feature>
<feature type="transmembrane region" description="Helical" evidence="2">
    <location>
        <begin position="286"/>
        <end position="311"/>
    </location>
</feature>
<organism evidence="4">
    <name type="scientific">Capitella teleta</name>
    <name type="common">Polychaete worm</name>
    <dbReference type="NCBI Taxonomy" id="283909"/>
    <lineage>
        <taxon>Eukaryota</taxon>
        <taxon>Metazoa</taxon>
        <taxon>Spiralia</taxon>
        <taxon>Lophotrochozoa</taxon>
        <taxon>Annelida</taxon>
        <taxon>Polychaeta</taxon>
        <taxon>Sedentaria</taxon>
        <taxon>Scolecida</taxon>
        <taxon>Capitellidae</taxon>
        <taxon>Capitella</taxon>
    </lineage>
</organism>
<dbReference type="AlphaFoldDB" id="R7UVU8"/>
<keyword evidence="2" id="KW-0812">Transmembrane</keyword>
<dbReference type="InterPro" id="IPR003961">
    <property type="entry name" value="FN3_dom"/>
</dbReference>
<dbReference type="Gene3D" id="2.60.120.260">
    <property type="entry name" value="Galactose-binding domain-like"/>
    <property type="match status" value="1"/>
</dbReference>
<keyword evidence="2" id="KW-1133">Transmembrane helix</keyword>
<dbReference type="InterPro" id="IPR013783">
    <property type="entry name" value="Ig-like_fold"/>
</dbReference>
<feature type="domain" description="Fibronectin type-III" evidence="3">
    <location>
        <begin position="172"/>
        <end position="275"/>
    </location>
</feature>
<dbReference type="EMBL" id="AMQN01007054">
    <property type="status" value="NOT_ANNOTATED_CDS"/>
    <property type="molecule type" value="Genomic_DNA"/>
</dbReference>
<dbReference type="SUPFAM" id="SSF49265">
    <property type="entry name" value="Fibronectin type III"/>
    <property type="match status" value="1"/>
</dbReference>
<reference evidence="4 6" key="2">
    <citation type="journal article" date="2013" name="Nature">
        <title>Insights into bilaterian evolution from three spiralian genomes.</title>
        <authorList>
            <person name="Simakov O."/>
            <person name="Marletaz F."/>
            <person name="Cho S.J."/>
            <person name="Edsinger-Gonzales E."/>
            <person name="Havlak P."/>
            <person name="Hellsten U."/>
            <person name="Kuo D.H."/>
            <person name="Larsson T."/>
            <person name="Lv J."/>
            <person name="Arendt D."/>
            <person name="Savage R."/>
            <person name="Osoegawa K."/>
            <person name="de Jong P."/>
            <person name="Grimwood J."/>
            <person name="Chapman J.A."/>
            <person name="Shapiro H."/>
            <person name="Aerts A."/>
            <person name="Otillar R.P."/>
            <person name="Terry A.Y."/>
            <person name="Boore J.L."/>
            <person name="Grigoriev I.V."/>
            <person name="Lindberg D.R."/>
            <person name="Seaver E.C."/>
            <person name="Weisblat D.A."/>
            <person name="Putnam N.H."/>
            <person name="Rokhsar D.S."/>
        </authorList>
    </citation>
    <scope>NUCLEOTIDE SEQUENCE</scope>
    <source>
        <strain evidence="4 6">I ESC-2004</strain>
    </source>
</reference>
<dbReference type="EMBL" id="KB299856">
    <property type="protein sequence ID" value="ELU07511.1"/>
    <property type="molecule type" value="Genomic_DNA"/>
</dbReference>
<dbReference type="PROSITE" id="PS50853">
    <property type="entry name" value="FN3"/>
    <property type="match status" value="1"/>
</dbReference>
<dbReference type="InterPro" id="IPR051941">
    <property type="entry name" value="BG_Antigen-Binding_Lectin"/>
</dbReference>
<evidence type="ECO:0000256" key="2">
    <source>
        <dbReference type="SAM" id="Phobius"/>
    </source>
</evidence>
<dbReference type="HOGENOM" id="CLU_038091_0_0_1"/>
<reference evidence="6" key="1">
    <citation type="submission" date="2012-12" db="EMBL/GenBank/DDBJ databases">
        <authorList>
            <person name="Hellsten U."/>
            <person name="Grimwood J."/>
            <person name="Chapman J.A."/>
            <person name="Shapiro H."/>
            <person name="Aerts A."/>
            <person name="Otillar R.P."/>
            <person name="Terry A.Y."/>
            <person name="Boore J.L."/>
            <person name="Simakov O."/>
            <person name="Marletaz F."/>
            <person name="Cho S.-J."/>
            <person name="Edsinger-Gonzales E."/>
            <person name="Havlak P."/>
            <person name="Kuo D.-H."/>
            <person name="Larsson T."/>
            <person name="Lv J."/>
            <person name="Arendt D."/>
            <person name="Savage R."/>
            <person name="Osoegawa K."/>
            <person name="de Jong P."/>
            <person name="Lindberg D.R."/>
            <person name="Seaver E.C."/>
            <person name="Weisblat D.A."/>
            <person name="Putnam N.H."/>
            <person name="Grigoriev I.V."/>
            <person name="Rokhsar D.S."/>
        </authorList>
    </citation>
    <scope>NUCLEOTIDE SEQUENCE</scope>
    <source>
        <strain evidence="6">I ESC-2004</strain>
    </source>
</reference>